<evidence type="ECO:0000256" key="4">
    <source>
        <dbReference type="ARBA" id="ARBA00022475"/>
    </source>
</evidence>
<name>A0A1G9JTN8_9BACT</name>
<feature type="transmembrane region" description="Helical" evidence="8">
    <location>
        <begin position="250"/>
        <end position="276"/>
    </location>
</feature>
<feature type="transmembrane region" description="Helical" evidence="8">
    <location>
        <begin position="169"/>
        <end position="188"/>
    </location>
</feature>
<dbReference type="RefSeq" id="WP_092162398.1">
    <property type="nucleotide sequence ID" value="NZ_FNGA01000004.1"/>
</dbReference>
<keyword evidence="3" id="KW-0813">Transport</keyword>
<comment type="similarity">
    <text evidence="2">Belongs to the autoinducer-2 exporter (AI-2E) (TC 2.A.86) family.</text>
</comment>
<reference evidence="10" key="1">
    <citation type="submission" date="2016-10" db="EMBL/GenBank/DDBJ databases">
        <authorList>
            <person name="Varghese N."/>
            <person name="Submissions S."/>
        </authorList>
    </citation>
    <scope>NUCLEOTIDE SEQUENCE [LARGE SCALE GENOMIC DNA]</scope>
    <source>
        <strain evidence="10">DSM 16995</strain>
    </source>
</reference>
<dbReference type="STRING" id="246191.SAMN05660337_2936"/>
<evidence type="ECO:0000256" key="2">
    <source>
        <dbReference type="ARBA" id="ARBA00009773"/>
    </source>
</evidence>
<keyword evidence="4" id="KW-1003">Cell membrane</keyword>
<proteinExistence type="inferred from homology"/>
<comment type="subcellular location">
    <subcellularLocation>
        <location evidence="1">Cell membrane</location>
        <topology evidence="1">Multi-pass membrane protein</topology>
    </subcellularLocation>
</comment>
<keyword evidence="6 8" id="KW-1133">Transmembrane helix</keyword>
<evidence type="ECO:0000256" key="7">
    <source>
        <dbReference type="ARBA" id="ARBA00023136"/>
    </source>
</evidence>
<keyword evidence="5 8" id="KW-0812">Transmembrane</keyword>
<dbReference type="GO" id="GO:0005886">
    <property type="term" value="C:plasma membrane"/>
    <property type="evidence" value="ECO:0007669"/>
    <property type="project" value="UniProtKB-SubCell"/>
</dbReference>
<dbReference type="AlphaFoldDB" id="A0A1G9JTN8"/>
<evidence type="ECO:0000256" key="6">
    <source>
        <dbReference type="ARBA" id="ARBA00022989"/>
    </source>
</evidence>
<evidence type="ECO:0000256" key="1">
    <source>
        <dbReference type="ARBA" id="ARBA00004651"/>
    </source>
</evidence>
<feature type="transmembrane region" description="Helical" evidence="8">
    <location>
        <begin position="12"/>
        <end position="30"/>
    </location>
</feature>
<evidence type="ECO:0000256" key="5">
    <source>
        <dbReference type="ARBA" id="ARBA00022692"/>
    </source>
</evidence>
<dbReference type="GO" id="GO:0055085">
    <property type="term" value="P:transmembrane transport"/>
    <property type="evidence" value="ECO:0007669"/>
    <property type="project" value="TreeGrafter"/>
</dbReference>
<feature type="transmembrane region" description="Helical" evidence="8">
    <location>
        <begin position="326"/>
        <end position="356"/>
    </location>
</feature>
<gene>
    <name evidence="9" type="ORF">SAMN05660337_2936</name>
</gene>
<evidence type="ECO:0000313" key="10">
    <source>
        <dbReference type="Proteomes" id="UP000199053"/>
    </source>
</evidence>
<protein>
    <submittedName>
        <fullName evidence="9">Predicted PurR-regulated permease PerM</fullName>
    </submittedName>
</protein>
<sequence>MSQNDIPYTFDRVFRLALAAGSIWLTVLLLSSLSDVLLPFAVALTLAYLLNPLVELTGRIIKNRMAAVVVTLTVIIVPVGKLLCLAMSMVGSELSHIGKLFAILVNDSAAAKRAAEYLPADIWKFLTDLAQQDDVRQFLSESGVANMLHAAAQKALPGIWNLVSGSAQVFAALAGVFVIILYLVFLLADYDKLRSWRSHLPEKYRARVSSFIDEFTNITNRYFRTQALIALIIGCLFSAGFMLIDLPLAILLGLLIGLLNMVPYLQIAGLVPAFLFAGLSALATGGSLWGGFAGVAAVFAVVQIIQDAVLVPKLQGESLGLSPWMILLSLSVWGKLLGFLGLVMALPLSCMALAVYRQYTAAREKKSFEEADINP</sequence>
<accession>A0A1G9JTN8</accession>
<dbReference type="InterPro" id="IPR002549">
    <property type="entry name" value="AI-2E-like"/>
</dbReference>
<evidence type="ECO:0000256" key="8">
    <source>
        <dbReference type="SAM" id="Phobius"/>
    </source>
</evidence>
<dbReference type="PANTHER" id="PTHR21716">
    <property type="entry name" value="TRANSMEMBRANE PROTEIN"/>
    <property type="match status" value="1"/>
</dbReference>
<feature type="transmembrane region" description="Helical" evidence="8">
    <location>
        <begin position="36"/>
        <end position="54"/>
    </location>
</feature>
<dbReference type="Pfam" id="PF01594">
    <property type="entry name" value="AI-2E_transport"/>
    <property type="match status" value="1"/>
</dbReference>
<dbReference type="PANTHER" id="PTHR21716:SF53">
    <property type="entry name" value="PERMEASE PERM-RELATED"/>
    <property type="match status" value="1"/>
</dbReference>
<organism evidence="9 10">
    <name type="scientific">Maridesulfovibrio ferrireducens</name>
    <dbReference type="NCBI Taxonomy" id="246191"/>
    <lineage>
        <taxon>Bacteria</taxon>
        <taxon>Pseudomonadati</taxon>
        <taxon>Thermodesulfobacteriota</taxon>
        <taxon>Desulfovibrionia</taxon>
        <taxon>Desulfovibrionales</taxon>
        <taxon>Desulfovibrionaceae</taxon>
        <taxon>Maridesulfovibrio</taxon>
    </lineage>
</organism>
<evidence type="ECO:0000313" key="9">
    <source>
        <dbReference type="EMBL" id="SDL40504.1"/>
    </source>
</evidence>
<dbReference type="EMBL" id="FNGA01000004">
    <property type="protein sequence ID" value="SDL40504.1"/>
    <property type="molecule type" value="Genomic_DNA"/>
</dbReference>
<evidence type="ECO:0000256" key="3">
    <source>
        <dbReference type="ARBA" id="ARBA00022448"/>
    </source>
</evidence>
<keyword evidence="7 8" id="KW-0472">Membrane</keyword>
<feature type="transmembrane region" description="Helical" evidence="8">
    <location>
        <begin position="288"/>
        <end position="306"/>
    </location>
</feature>
<feature type="transmembrane region" description="Helical" evidence="8">
    <location>
        <begin position="66"/>
        <end position="90"/>
    </location>
</feature>
<dbReference type="OrthoDB" id="1010875at2"/>
<feature type="transmembrane region" description="Helical" evidence="8">
    <location>
        <begin position="227"/>
        <end position="244"/>
    </location>
</feature>
<dbReference type="Proteomes" id="UP000199053">
    <property type="component" value="Unassembled WGS sequence"/>
</dbReference>
<keyword evidence="10" id="KW-1185">Reference proteome</keyword>